<proteinExistence type="predicted"/>
<keyword evidence="3" id="KW-1185">Reference proteome</keyword>
<dbReference type="EMBL" id="JAYMYQ010000009">
    <property type="protein sequence ID" value="KAK7313088.1"/>
    <property type="molecule type" value="Genomic_DNA"/>
</dbReference>
<sequence length="145" mass="15909">MPYLPCSVFLDPRWSNLLPHRISTGLILGKVLIPRIAHAVARLIHAGLSSPPLTPTRESTLQGVRPSTETVPDSDLSHRVEIGFRLSLIPIMVGGDTAEWWRRSSGVLKSSLLPIRDAERGDMGKGWGALADLIWEKRSEESPAA</sequence>
<dbReference type="Proteomes" id="UP001367508">
    <property type="component" value="Unassembled WGS sequence"/>
</dbReference>
<protein>
    <submittedName>
        <fullName evidence="2">Uncharacterized protein</fullName>
    </submittedName>
</protein>
<evidence type="ECO:0000313" key="3">
    <source>
        <dbReference type="Proteomes" id="UP001367508"/>
    </source>
</evidence>
<gene>
    <name evidence="2" type="ORF">VNO77_37481</name>
</gene>
<accession>A0AAN9KAB8</accession>
<evidence type="ECO:0000256" key="1">
    <source>
        <dbReference type="SAM" id="MobiDB-lite"/>
    </source>
</evidence>
<feature type="region of interest" description="Disordered" evidence="1">
    <location>
        <begin position="54"/>
        <end position="74"/>
    </location>
</feature>
<reference evidence="2 3" key="1">
    <citation type="submission" date="2024-01" db="EMBL/GenBank/DDBJ databases">
        <title>The genomes of 5 underutilized Papilionoideae crops provide insights into root nodulation and disease resistanc.</title>
        <authorList>
            <person name="Jiang F."/>
        </authorList>
    </citation>
    <scope>NUCLEOTIDE SEQUENCE [LARGE SCALE GENOMIC DNA]</scope>
    <source>
        <strain evidence="2">LVBAO_FW01</strain>
        <tissue evidence="2">Leaves</tissue>
    </source>
</reference>
<feature type="compositionally biased region" description="Polar residues" evidence="1">
    <location>
        <begin position="56"/>
        <end position="71"/>
    </location>
</feature>
<comment type="caution">
    <text evidence="2">The sequence shown here is derived from an EMBL/GenBank/DDBJ whole genome shotgun (WGS) entry which is preliminary data.</text>
</comment>
<dbReference type="AlphaFoldDB" id="A0AAN9KAB8"/>
<evidence type="ECO:0000313" key="2">
    <source>
        <dbReference type="EMBL" id="KAK7313088.1"/>
    </source>
</evidence>
<name>A0AAN9KAB8_CANGL</name>
<organism evidence="2 3">
    <name type="scientific">Canavalia gladiata</name>
    <name type="common">Sword bean</name>
    <name type="synonym">Dolichos gladiatus</name>
    <dbReference type="NCBI Taxonomy" id="3824"/>
    <lineage>
        <taxon>Eukaryota</taxon>
        <taxon>Viridiplantae</taxon>
        <taxon>Streptophyta</taxon>
        <taxon>Embryophyta</taxon>
        <taxon>Tracheophyta</taxon>
        <taxon>Spermatophyta</taxon>
        <taxon>Magnoliopsida</taxon>
        <taxon>eudicotyledons</taxon>
        <taxon>Gunneridae</taxon>
        <taxon>Pentapetalae</taxon>
        <taxon>rosids</taxon>
        <taxon>fabids</taxon>
        <taxon>Fabales</taxon>
        <taxon>Fabaceae</taxon>
        <taxon>Papilionoideae</taxon>
        <taxon>50 kb inversion clade</taxon>
        <taxon>NPAAA clade</taxon>
        <taxon>indigoferoid/millettioid clade</taxon>
        <taxon>Phaseoleae</taxon>
        <taxon>Canavalia</taxon>
    </lineage>
</organism>